<accession>A0AAQ3AZK2</accession>
<evidence type="ECO:0008006" key="3">
    <source>
        <dbReference type="Google" id="ProtNLM"/>
    </source>
</evidence>
<reference evidence="1" key="1">
    <citation type="submission" date="2023-02" db="EMBL/GenBank/DDBJ databases">
        <title>Isolation, identification, and genome analysis of Vibrio campbellii in the Penaeus vannamei larvae stage.</title>
        <authorList>
            <person name="Huang T."/>
            <person name="Zhang B."/>
        </authorList>
    </citation>
    <scope>NUCLEOTIDE SEQUENCE</scope>
    <source>
        <strain evidence="1">20220413_1</strain>
    </source>
</reference>
<dbReference type="AlphaFoldDB" id="A0AAQ3AZK2"/>
<organism evidence="1 2">
    <name type="scientific">Vibrio campbellii</name>
    <dbReference type="NCBI Taxonomy" id="680"/>
    <lineage>
        <taxon>Bacteria</taxon>
        <taxon>Pseudomonadati</taxon>
        <taxon>Pseudomonadota</taxon>
        <taxon>Gammaproteobacteria</taxon>
        <taxon>Vibrionales</taxon>
        <taxon>Vibrionaceae</taxon>
        <taxon>Vibrio</taxon>
    </lineage>
</organism>
<gene>
    <name evidence="1" type="ORF">PUN50_10095</name>
</gene>
<evidence type="ECO:0000313" key="1">
    <source>
        <dbReference type="EMBL" id="WDG07100.1"/>
    </source>
</evidence>
<sequence length="361" mass="38999">MKLLLTWLCIVFLCSPIVAFSAEVKIRLRADGASGISAEQHGDQLVPSIWDIHGNIPPAKKVVLGTAQASGHEIPVFLGNGAGVQISVPITFIGMEYMLQGAANTQESDIASSVANTTISGKKVTVIGSGLSDTRLTFGEEKSPFTHSRPVFKGLDASAIFAAFSNENAPRGTYSGRINSTVPYDYYTSDGMRKRNIFTFTTRIIVDYKPAQVTSVTVDRQPVIPARYYDHPDVKIGGQTNVNVTVTGDFSGGLKLGLKNTLIGEPYYSMKYVSETPQSGLRDIPFFVACQQGCEGGYKNIIDPKGIAQIDNANNRLNVSVGSDTKQRRINLAVGFDGVPLSELKAGEYRGLFTLVFEAQL</sequence>
<dbReference type="EMBL" id="CP117988">
    <property type="protein sequence ID" value="WDG07100.1"/>
    <property type="molecule type" value="Genomic_DNA"/>
</dbReference>
<dbReference type="RefSeq" id="WP_274290312.1">
    <property type="nucleotide sequence ID" value="NZ_CP117988.1"/>
</dbReference>
<name>A0AAQ3AZK2_9VIBR</name>
<proteinExistence type="predicted"/>
<protein>
    <recommendedName>
        <fullName evidence="3">Fimbrial protein</fullName>
    </recommendedName>
</protein>
<dbReference type="Proteomes" id="UP001219537">
    <property type="component" value="Chromosome 1"/>
</dbReference>
<evidence type="ECO:0000313" key="2">
    <source>
        <dbReference type="Proteomes" id="UP001219537"/>
    </source>
</evidence>